<keyword evidence="3" id="KW-1185">Reference proteome</keyword>
<dbReference type="EMBL" id="QPFP01000124">
    <property type="protein sequence ID" value="TEB21050.1"/>
    <property type="molecule type" value="Genomic_DNA"/>
</dbReference>
<feature type="compositionally biased region" description="Basic residues" evidence="1">
    <location>
        <begin position="158"/>
        <end position="170"/>
    </location>
</feature>
<gene>
    <name evidence="2" type="ORF">FA13DRAFT_170978</name>
</gene>
<evidence type="ECO:0000313" key="2">
    <source>
        <dbReference type="EMBL" id="TEB21050.1"/>
    </source>
</evidence>
<feature type="compositionally biased region" description="Basic and acidic residues" evidence="1">
    <location>
        <begin position="69"/>
        <end position="81"/>
    </location>
</feature>
<dbReference type="AlphaFoldDB" id="A0A4Y7SGM7"/>
<organism evidence="2 3">
    <name type="scientific">Coprinellus micaceus</name>
    <name type="common">Glistening ink-cap mushroom</name>
    <name type="synonym">Coprinus micaceus</name>
    <dbReference type="NCBI Taxonomy" id="71717"/>
    <lineage>
        <taxon>Eukaryota</taxon>
        <taxon>Fungi</taxon>
        <taxon>Dikarya</taxon>
        <taxon>Basidiomycota</taxon>
        <taxon>Agaricomycotina</taxon>
        <taxon>Agaricomycetes</taxon>
        <taxon>Agaricomycetidae</taxon>
        <taxon>Agaricales</taxon>
        <taxon>Agaricineae</taxon>
        <taxon>Psathyrellaceae</taxon>
        <taxon>Coprinellus</taxon>
    </lineage>
</organism>
<sequence>MGWDLMMIVPPLLIPTPNQCCQLISRPSVSARRPSARRCCSTLPYRAHLDSGRRSHSARRRPAASTQRLGERNKKEEGKKERERRRGKKTAAPARKSPRPRTPSTSSPRTSSTPPSARPRRPPRTPTPASQSRRPPRRKTPATPLLRRRPSVSTTRRVASRRISARSPPR</sequence>
<evidence type="ECO:0000313" key="3">
    <source>
        <dbReference type="Proteomes" id="UP000298030"/>
    </source>
</evidence>
<name>A0A4Y7SGM7_COPMI</name>
<accession>A0A4Y7SGM7</accession>
<evidence type="ECO:0000256" key="1">
    <source>
        <dbReference type="SAM" id="MobiDB-lite"/>
    </source>
</evidence>
<feature type="compositionally biased region" description="Basic residues" evidence="1">
    <location>
        <begin position="134"/>
        <end position="150"/>
    </location>
</feature>
<protein>
    <submittedName>
        <fullName evidence="2">Uncharacterized protein</fullName>
    </submittedName>
</protein>
<reference evidence="2 3" key="1">
    <citation type="journal article" date="2019" name="Nat. Ecol. Evol.">
        <title>Megaphylogeny resolves global patterns of mushroom evolution.</title>
        <authorList>
            <person name="Varga T."/>
            <person name="Krizsan K."/>
            <person name="Foldi C."/>
            <person name="Dima B."/>
            <person name="Sanchez-Garcia M."/>
            <person name="Sanchez-Ramirez S."/>
            <person name="Szollosi G.J."/>
            <person name="Szarkandi J.G."/>
            <person name="Papp V."/>
            <person name="Albert L."/>
            <person name="Andreopoulos W."/>
            <person name="Angelini C."/>
            <person name="Antonin V."/>
            <person name="Barry K.W."/>
            <person name="Bougher N.L."/>
            <person name="Buchanan P."/>
            <person name="Buyck B."/>
            <person name="Bense V."/>
            <person name="Catcheside P."/>
            <person name="Chovatia M."/>
            <person name="Cooper J."/>
            <person name="Damon W."/>
            <person name="Desjardin D."/>
            <person name="Finy P."/>
            <person name="Geml J."/>
            <person name="Haridas S."/>
            <person name="Hughes K."/>
            <person name="Justo A."/>
            <person name="Karasinski D."/>
            <person name="Kautmanova I."/>
            <person name="Kiss B."/>
            <person name="Kocsube S."/>
            <person name="Kotiranta H."/>
            <person name="LaButti K.M."/>
            <person name="Lechner B.E."/>
            <person name="Liimatainen K."/>
            <person name="Lipzen A."/>
            <person name="Lukacs Z."/>
            <person name="Mihaltcheva S."/>
            <person name="Morgado L.N."/>
            <person name="Niskanen T."/>
            <person name="Noordeloos M.E."/>
            <person name="Ohm R.A."/>
            <person name="Ortiz-Santana B."/>
            <person name="Ovrebo C."/>
            <person name="Racz N."/>
            <person name="Riley R."/>
            <person name="Savchenko A."/>
            <person name="Shiryaev A."/>
            <person name="Soop K."/>
            <person name="Spirin V."/>
            <person name="Szebenyi C."/>
            <person name="Tomsovsky M."/>
            <person name="Tulloss R.E."/>
            <person name="Uehling J."/>
            <person name="Grigoriev I.V."/>
            <person name="Vagvolgyi C."/>
            <person name="Papp T."/>
            <person name="Martin F.M."/>
            <person name="Miettinen O."/>
            <person name="Hibbett D.S."/>
            <person name="Nagy L.G."/>
        </authorList>
    </citation>
    <scope>NUCLEOTIDE SEQUENCE [LARGE SCALE GENOMIC DNA]</scope>
    <source>
        <strain evidence="2 3">FP101781</strain>
    </source>
</reference>
<feature type="region of interest" description="Disordered" evidence="1">
    <location>
        <begin position="49"/>
        <end position="170"/>
    </location>
</feature>
<feature type="compositionally biased region" description="Low complexity" evidence="1">
    <location>
        <begin position="102"/>
        <end position="115"/>
    </location>
</feature>
<dbReference type="Proteomes" id="UP000298030">
    <property type="component" value="Unassembled WGS sequence"/>
</dbReference>
<comment type="caution">
    <text evidence="2">The sequence shown here is derived from an EMBL/GenBank/DDBJ whole genome shotgun (WGS) entry which is preliminary data.</text>
</comment>
<proteinExistence type="predicted"/>